<protein>
    <submittedName>
        <fullName evidence="1">Uncharacterized protein</fullName>
    </submittedName>
</protein>
<name>A0AAE1NM18_9EUCA</name>
<organism evidence="1 2">
    <name type="scientific">Petrolisthes manimaculis</name>
    <dbReference type="NCBI Taxonomy" id="1843537"/>
    <lineage>
        <taxon>Eukaryota</taxon>
        <taxon>Metazoa</taxon>
        <taxon>Ecdysozoa</taxon>
        <taxon>Arthropoda</taxon>
        <taxon>Crustacea</taxon>
        <taxon>Multicrustacea</taxon>
        <taxon>Malacostraca</taxon>
        <taxon>Eumalacostraca</taxon>
        <taxon>Eucarida</taxon>
        <taxon>Decapoda</taxon>
        <taxon>Pleocyemata</taxon>
        <taxon>Anomura</taxon>
        <taxon>Galatheoidea</taxon>
        <taxon>Porcellanidae</taxon>
        <taxon>Petrolisthes</taxon>
    </lineage>
</organism>
<dbReference type="AlphaFoldDB" id="A0AAE1NM18"/>
<keyword evidence="2" id="KW-1185">Reference proteome</keyword>
<dbReference type="EMBL" id="JAWZYT010004797">
    <property type="protein sequence ID" value="KAK4292545.1"/>
    <property type="molecule type" value="Genomic_DNA"/>
</dbReference>
<sequence>MTPCSFYEAIISAINITHSMPSPLTQHETPPIPDLAPDPLNPILPDLATSSRFTKALNRPSSSKASLRVFARLRWR</sequence>
<proteinExistence type="predicted"/>
<dbReference type="Proteomes" id="UP001292094">
    <property type="component" value="Unassembled WGS sequence"/>
</dbReference>
<reference evidence="1" key="1">
    <citation type="submission" date="2023-11" db="EMBL/GenBank/DDBJ databases">
        <title>Genome assemblies of two species of porcelain crab, Petrolisthes cinctipes and Petrolisthes manimaculis (Anomura: Porcellanidae).</title>
        <authorList>
            <person name="Angst P."/>
        </authorList>
    </citation>
    <scope>NUCLEOTIDE SEQUENCE</scope>
    <source>
        <strain evidence="1">PB745_02</strain>
        <tissue evidence="1">Gill</tissue>
    </source>
</reference>
<evidence type="ECO:0000313" key="2">
    <source>
        <dbReference type="Proteomes" id="UP001292094"/>
    </source>
</evidence>
<gene>
    <name evidence="1" type="ORF">Pmani_034701</name>
</gene>
<accession>A0AAE1NM18</accession>
<evidence type="ECO:0000313" key="1">
    <source>
        <dbReference type="EMBL" id="KAK4292545.1"/>
    </source>
</evidence>
<comment type="caution">
    <text evidence="1">The sequence shown here is derived from an EMBL/GenBank/DDBJ whole genome shotgun (WGS) entry which is preliminary data.</text>
</comment>